<reference evidence="3" key="1">
    <citation type="submission" date="2016-10" db="EMBL/GenBank/DDBJ databases">
        <authorList>
            <person name="Varghese N."/>
            <person name="Submissions S."/>
        </authorList>
    </citation>
    <scope>NUCLEOTIDE SEQUENCE [LARGE SCALE GENOMIC DNA]</scope>
    <source>
        <strain evidence="3">PL19</strain>
    </source>
</reference>
<evidence type="ECO:0000313" key="2">
    <source>
        <dbReference type="EMBL" id="SFK72962.1"/>
    </source>
</evidence>
<dbReference type="RefSeq" id="WP_245793608.1">
    <property type="nucleotide sequence ID" value="NZ_FOSG01000008.1"/>
</dbReference>
<evidence type="ECO:0000313" key="3">
    <source>
        <dbReference type="Proteomes" id="UP000198928"/>
    </source>
</evidence>
<dbReference type="AlphaFoldDB" id="A0A1I4BW08"/>
<feature type="region of interest" description="Disordered" evidence="1">
    <location>
        <begin position="92"/>
        <end position="130"/>
    </location>
</feature>
<dbReference type="EMBL" id="FOSG01000008">
    <property type="protein sequence ID" value="SFK72962.1"/>
    <property type="molecule type" value="Genomic_DNA"/>
</dbReference>
<dbReference type="Proteomes" id="UP000198928">
    <property type="component" value="Unassembled WGS sequence"/>
</dbReference>
<sequence length="145" mass="16310">MTYDVLDVLGDEPEAVEADLMRHYPGYGPGGPLAAFWQRRISLRLLRVMVENLPPDGATARAQAGHDWRHVDYAAENVVDLLAQFVTDFRNAHRDPDKPALPYPERGWRPGDPLPEETAEDAEHKRDQARTAYQRITAQVLPGKG</sequence>
<organism evidence="2 3">
    <name type="scientific">Streptomyces pini</name>
    <dbReference type="NCBI Taxonomy" id="1520580"/>
    <lineage>
        <taxon>Bacteria</taxon>
        <taxon>Bacillati</taxon>
        <taxon>Actinomycetota</taxon>
        <taxon>Actinomycetes</taxon>
        <taxon>Kitasatosporales</taxon>
        <taxon>Streptomycetaceae</taxon>
        <taxon>Streptomyces</taxon>
    </lineage>
</organism>
<evidence type="ECO:0000256" key="1">
    <source>
        <dbReference type="SAM" id="MobiDB-lite"/>
    </source>
</evidence>
<accession>A0A1I4BW08</accession>
<gene>
    <name evidence="2" type="ORF">SAMN05192584_108162</name>
</gene>
<protein>
    <submittedName>
        <fullName evidence="2">Uncharacterized protein</fullName>
    </submittedName>
</protein>
<keyword evidence="3" id="KW-1185">Reference proteome</keyword>
<proteinExistence type="predicted"/>
<name>A0A1I4BW08_9ACTN</name>